<evidence type="ECO:0000313" key="2">
    <source>
        <dbReference type="Proteomes" id="UP000177208"/>
    </source>
</evidence>
<organism evidence="1 2">
    <name type="scientific">Candidatus Roizmanbacteria bacterium RIFCSPHIGHO2_01_FULL_39_12c</name>
    <dbReference type="NCBI Taxonomy" id="1802031"/>
    <lineage>
        <taxon>Bacteria</taxon>
        <taxon>Candidatus Roizmaniibacteriota</taxon>
    </lineage>
</organism>
<proteinExistence type="predicted"/>
<dbReference type="Proteomes" id="UP000177208">
    <property type="component" value="Unassembled WGS sequence"/>
</dbReference>
<evidence type="ECO:0008006" key="3">
    <source>
        <dbReference type="Google" id="ProtNLM"/>
    </source>
</evidence>
<reference evidence="1 2" key="1">
    <citation type="journal article" date="2016" name="Nat. Commun.">
        <title>Thousands of microbial genomes shed light on interconnected biogeochemical processes in an aquifer system.</title>
        <authorList>
            <person name="Anantharaman K."/>
            <person name="Brown C.T."/>
            <person name="Hug L.A."/>
            <person name="Sharon I."/>
            <person name="Castelle C.J."/>
            <person name="Probst A.J."/>
            <person name="Thomas B.C."/>
            <person name="Singh A."/>
            <person name="Wilkins M.J."/>
            <person name="Karaoz U."/>
            <person name="Brodie E.L."/>
            <person name="Williams K.H."/>
            <person name="Hubbard S.S."/>
            <person name="Banfield J.F."/>
        </authorList>
    </citation>
    <scope>NUCLEOTIDE SEQUENCE [LARGE SCALE GENOMIC DNA]</scope>
</reference>
<gene>
    <name evidence="1" type="ORF">A2774_01115</name>
</gene>
<protein>
    <recommendedName>
        <fullName evidence="3">DUF2268 domain-containing protein</fullName>
    </recommendedName>
</protein>
<dbReference type="AlphaFoldDB" id="A0A1F7G7T4"/>
<dbReference type="EMBL" id="MFZG01000043">
    <property type="protein sequence ID" value="OGK14998.1"/>
    <property type="molecule type" value="Genomic_DNA"/>
</dbReference>
<accession>A0A1F7G7T4</accession>
<evidence type="ECO:0000313" key="1">
    <source>
        <dbReference type="EMBL" id="OGK14998.1"/>
    </source>
</evidence>
<sequence length="290" mass="34439">MGVIPQYISKKELDDQLEKVKNSYQKVGYKWNKAGILKFQKDNLLNKKEIEQTFIKFRGLIVSNVMNWLGLSFKLDYKVAFVDIDEYWMNWISTDENGDILLQYNLNKRHKWLRGSTEFLVFHEICGHALQASSWKKRISEGRMNSFWGLVSVFTSEQFMMEGIAESLFYFYPNNPFSDFGLISLHTDHLYWYAWNNAHIMANKNIKIEEIIEFVQSYLPYLAENEIKKGVVEKSKDSLGRTYQYIYGISLYYHRLIASKLSKQERKGYVYDIYTNAFTPEEILNRYKII</sequence>
<comment type="caution">
    <text evidence="1">The sequence shown here is derived from an EMBL/GenBank/DDBJ whole genome shotgun (WGS) entry which is preliminary data.</text>
</comment>
<name>A0A1F7G7T4_9BACT</name>